<dbReference type="OrthoDB" id="9810734at2"/>
<accession>A0A1H9YQ74</accession>
<dbReference type="PRINTS" id="PR00081">
    <property type="entry name" value="GDHRDH"/>
</dbReference>
<proteinExistence type="inferred from homology"/>
<dbReference type="PANTHER" id="PTHR44196:SF1">
    <property type="entry name" value="DEHYDROGENASE_REDUCTASE SDR FAMILY MEMBER 7B"/>
    <property type="match status" value="1"/>
</dbReference>
<dbReference type="SUPFAM" id="SSF51735">
    <property type="entry name" value="NAD(P)-binding Rossmann-fold domains"/>
    <property type="match status" value="1"/>
</dbReference>
<evidence type="ECO:0000313" key="3">
    <source>
        <dbReference type="EMBL" id="SES71239.1"/>
    </source>
</evidence>
<dbReference type="GO" id="GO:0016491">
    <property type="term" value="F:oxidoreductase activity"/>
    <property type="evidence" value="ECO:0007669"/>
    <property type="project" value="UniProtKB-KW"/>
</dbReference>
<dbReference type="GO" id="GO:0016020">
    <property type="term" value="C:membrane"/>
    <property type="evidence" value="ECO:0007669"/>
    <property type="project" value="TreeGrafter"/>
</dbReference>
<dbReference type="InterPro" id="IPR020904">
    <property type="entry name" value="Sc_DH/Rdtase_CS"/>
</dbReference>
<reference evidence="4" key="1">
    <citation type="submission" date="2016-10" db="EMBL/GenBank/DDBJ databases">
        <authorList>
            <person name="Varghese N."/>
            <person name="Submissions S."/>
        </authorList>
    </citation>
    <scope>NUCLEOTIDE SEQUENCE [LARGE SCALE GENOMIC DNA]</scope>
    <source>
        <strain evidence="4">DSM 18579</strain>
    </source>
</reference>
<dbReference type="PROSITE" id="PS00061">
    <property type="entry name" value="ADH_SHORT"/>
    <property type="match status" value="1"/>
</dbReference>
<keyword evidence="4" id="KW-1185">Reference proteome</keyword>
<dbReference type="Proteomes" id="UP000242642">
    <property type="component" value="Unassembled WGS sequence"/>
</dbReference>
<dbReference type="RefSeq" id="WP_093317094.1">
    <property type="nucleotide sequence ID" value="NZ_FOHV01000002.1"/>
</dbReference>
<dbReference type="InterPro" id="IPR036291">
    <property type="entry name" value="NAD(P)-bd_dom_sf"/>
</dbReference>
<evidence type="ECO:0000313" key="4">
    <source>
        <dbReference type="Proteomes" id="UP000242642"/>
    </source>
</evidence>
<dbReference type="STRING" id="1123402.SAMN02583745_00298"/>
<dbReference type="Gene3D" id="3.40.50.720">
    <property type="entry name" value="NAD(P)-binding Rossmann-like Domain"/>
    <property type="match status" value="1"/>
</dbReference>
<dbReference type="AlphaFoldDB" id="A0A1H9YQ74"/>
<evidence type="ECO:0000256" key="2">
    <source>
        <dbReference type="ARBA" id="ARBA00023002"/>
    </source>
</evidence>
<evidence type="ECO:0000256" key="1">
    <source>
        <dbReference type="ARBA" id="ARBA00006484"/>
    </source>
</evidence>
<dbReference type="InterPro" id="IPR002347">
    <property type="entry name" value="SDR_fam"/>
</dbReference>
<protein>
    <submittedName>
        <fullName evidence="3">Short-chain dehydrogenase</fullName>
    </submittedName>
</protein>
<organism evidence="3 4">
    <name type="scientific">Thorsellia anophelis DSM 18579</name>
    <dbReference type="NCBI Taxonomy" id="1123402"/>
    <lineage>
        <taxon>Bacteria</taxon>
        <taxon>Pseudomonadati</taxon>
        <taxon>Pseudomonadota</taxon>
        <taxon>Gammaproteobacteria</taxon>
        <taxon>Enterobacterales</taxon>
        <taxon>Thorselliaceae</taxon>
        <taxon>Thorsellia</taxon>
    </lineage>
</organism>
<gene>
    <name evidence="3" type="ORF">SAMN02583745_00298</name>
</gene>
<keyword evidence="2" id="KW-0560">Oxidoreductase</keyword>
<dbReference type="Pfam" id="PF00106">
    <property type="entry name" value="adh_short"/>
    <property type="match status" value="1"/>
</dbReference>
<dbReference type="PANTHER" id="PTHR44196">
    <property type="entry name" value="DEHYDROGENASE/REDUCTASE SDR FAMILY MEMBER 7B"/>
    <property type="match status" value="1"/>
</dbReference>
<sequence>MKNSMIDRTYWIIGASSGIGRALSIELAKKGATLVISSRDENLLISLHEQLDKSNGQTHLVIPCDASAFDSLQEAKSIIYNRLDKLDCVVYMSGIYHPMDTAQLELSWVKSIVETNLLGPMYITQLMINDLLNIPNSQLVFCASVAGYRGLPNAQPYGASKAGLINFVQSIHAEYGRKLDIKLINPGFVQTRLTDKNQFSMPFIIAPEQAATAIVSGLLKHNQFEIHFPKRFTLLMKCFTSLPYWLYHRLVRR</sequence>
<name>A0A1H9YQ74_9GAMM</name>
<dbReference type="EMBL" id="FOHV01000002">
    <property type="protein sequence ID" value="SES71239.1"/>
    <property type="molecule type" value="Genomic_DNA"/>
</dbReference>
<comment type="similarity">
    <text evidence="1">Belongs to the short-chain dehydrogenases/reductases (SDR) family.</text>
</comment>